<evidence type="ECO:0000259" key="6">
    <source>
        <dbReference type="Pfam" id="PF20465"/>
    </source>
</evidence>
<evidence type="ECO:0000259" key="8">
    <source>
        <dbReference type="Pfam" id="PF20473"/>
    </source>
</evidence>
<dbReference type="Pfam" id="PF20466">
    <property type="entry name" value="MmeI_TRD"/>
    <property type="match status" value="1"/>
</dbReference>
<dbReference type="InterPro" id="IPR046820">
    <property type="entry name" value="MmeI_TRD"/>
</dbReference>
<feature type="domain" description="MmeI-like target recognition" evidence="7">
    <location>
        <begin position="733"/>
        <end position="836"/>
    </location>
</feature>
<name>A0A0W0GGY5_9CHLR</name>
<evidence type="ECO:0000259" key="7">
    <source>
        <dbReference type="Pfam" id="PF20466"/>
    </source>
</evidence>
<comment type="catalytic activity">
    <reaction evidence="4">
        <text>a 2'-deoxyadenosine in DNA + S-adenosyl-L-methionine = an N(6)-methyl-2'-deoxyadenosine in DNA + S-adenosyl-L-homocysteine + H(+)</text>
        <dbReference type="Rhea" id="RHEA:15197"/>
        <dbReference type="Rhea" id="RHEA-COMP:12418"/>
        <dbReference type="Rhea" id="RHEA-COMP:12419"/>
        <dbReference type="ChEBI" id="CHEBI:15378"/>
        <dbReference type="ChEBI" id="CHEBI:57856"/>
        <dbReference type="ChEBI" id="CHEBI:59789"/>
        <dbReference type="ChEBI" id="CHEBI:90615"/>
        <dbReference type="ChEBI" id="CHEBI:90616"/>
        <dbReference type="EC" id="2.1.1.72"/>
    </reaction>
</comment>
<evidence type="ECO:0000313" key="9">
    <source>
        <dbReference type="EMBL" id="KTB47809.1"/>
    </source>
</evidence>
<protein>
    <recommendedName>
        <fullName evidence="1">site-specific DNA-methyltransferase (adenine-specific)</fullName>
        <ecNumber evidence="1">2.1.1.72</ecNumber>
    </recommendedName>
</protein>
<evidence type="ECO:0000313" key="10">
    <source>
        <dbReference type="Proteomes" id="UP000053947"/>
    </source>
</evidence>
<proteinExistence type="predicted"/>
<dbReference type="Proteomes" id="UP000053947">
    <property type="component" value="Unassembled WGS sequence"/>
</dbReference>
<dbReference type="RefSeq" id="WP_058438625.1">
    <property type="nucleotide sequence ID" value="NZ_KQ758903.1"/>
</dbReference>
<keyword evidence="10" id="KW-1185">Reference proteome</keyword>
<sequence>MIPLEFVAKWGRTRLRERQSSQEHFLDLCRLLKVATPAEADPLGLFFTFDQGLKKEAGGDGFADVWRKDHFAWEYKGRHKDLVVAYSQLQLYRDALGNPPLLVVCDFENFEIHTNFNNTVKRIYKFTNDDIAVESPVSGSRFSAIDILRALFEDPEKLNPGKTPEKLTEEAARLLGELAENMRQYRKLTDITDHEIARFIMRMIFCFFASDVGLLSKESLTNIIRLNKGKPAFFRKYLGELFTAMRDGGEFLMHRVPHFNGGLFDDSIVPEVLADQIDVLERLDRLDWSDIEPSVFGTLFERILDPDTRAELGAHYTSKEDIQTVVEPVLMSPLRAQWAEIKSKAEPLLSWRESANISQQKELYTSLSKFQKRLSSIRVLDPACGSGNFLYTSLSMLKALEKEVLAFAAMHGIQGLAPKVHPRQLFGIEINEYAHQLSSAVVWIGYIQWKYRNAIDLENENPILQSLENIHHMDAILDRTDPANPREPEWPDADVIVGNPPFLGSGLLRSRLGNEYVDALFSLYGDRIPNSSDLCCYWLEKARAMIEYRHLNRAGLLATQGIRGITSRRVLERIKQTGDIFFAYADRPWILDGANVHISIIGFDEGSEHNKTLDGNPVTSINADLTAGVDLTKARRLKENLNICYMGPSAKAPFDINTPLARTFLKAPININGRPNSDVVRPVASAVDLVQRTRNKWTIDFGLMSEKEAAYYELPFEYVKKTVYPIRSKNRRSSYAAKWWQYAESRPGMRAALHGKERYLATPGVSKHRIFVWVPHAVLCNQGTLVFARDDDYTFGILQSKVHELWARAMGTQLRDVISGFRYTPTTTFETFPFPSPTPEQTEAISITAKRLNEFRERWLNPSDGEYSSSELRNRTLTNLYNSRPTWLDLAHYELDQAVFQAYGWAVDLTPNDILSRLLTLNLERDQV</sequence>
<feature type="domain" description="MmeI-like DNA-methyltransferase" evidence="8">
    <location>
        <begin position="361"/>
        <end position="611"/>
    </location>
</feature>
<evidence type="ECO:0000259" key="5">
    <source>
        <dbReference type="Pfam" id="PF20464"/>
    </source>
</evidence>
<dbReference type="InterPro" id="IPR046817">
    <property type="entry name" value="MmeI_N"/>
</dbReference>
<keyword evidence="2 9" id="KW-0489">Methyltransferase</keyword>
<organism evidence="9 10">
    <name type="scientific">Dehalogenimonas alkenigignens</name>
    <dbReference type="NCBI Taxonomy" id="1217799"/>
    <lineage>
        <taxon>Bacteria</taxon>
        <taxon>Bacillati</taxon>
        <taxon>Chloroflexota</taxon>
        <taxon>Dehalococcoidia</taxon>
        <taxon>Dehalococcoidales</taxon>
        <taxon>Dehalococcoidaceae</taxon>
        <taxon>Dehalogenimonas</taxon>
    </lineage>
</organism>
<evidence type="ECO:0000256" key="2">
    <source>
        <dbReference type="ARBA" id="ARBA00022603"/>
    </source>
</evidence>
<dbReference type="PATRIC" id="fig|1217799.6.peg.675"/>
<evidence type="ECO:0000256" key="4">
    <source>
        <dbReference type="ARBA" id="ARBA00047942"/>
    </source>
</evidence>
<dbReference type="InterPro" id="IPR046816">
    <property type="entry name" value="MmeI_Mtase"/>
</dbReference>
<dbReference type="STRING" id="1217799.DEALK_06540"/>
<evidence type="ECO:0000256" key="3">
    <source>
        <dbReference type="ARBA" id="ARBA00022679"/>
    </source>
</evidence>
<dbReference type="PANTHER" id="PTHR33841:SF1">
    <property type="entry name" value="DNA METHYLTRANSFERASE A"/>
    <property type="match status" value="1"/>
</dbReference>
<dbReference type="SUPFAM" id="SSF53335">
    <property type="entry name" value="S-adenosyl-L-methionine-dependent methyltransferases"/>
    <property type="match status" value="1"/>
</dbReference>
<dbReference type="GO" id="GO:0003676">
    <property type="term" value="F:nucleic acid binding"/>
    <property type="evidence" value="ECO:0007669"/>
    <property type="project" value="InterPro"/>
</dbReference>
<comment type="caution">
    <text evidence="9">The sequence shown here is derived from an EMBL/GenBank/DDBJ whole genome shotgun (WGS) entry which is preliminary data.</text>
</comment>
<dbReference type="Gene3D" id="3.40.50.150">
    <property type="entry name" value="Vaccinia Virus protein VP39"/>
    <property type="match status" value="1"/>
</dbReference>
<dbReference type="InterPro" id="IPR029063">
    <property type="entry name" value="SAM-dependent_MTases_sf"/>
</dbReference>
<feature type="domain" description="MmeI-like N-terminal" evidence="5">
    <location>
        <begin position="4"/>
        <end position="183"/>
    </location>
</feature>
<dbReference type="Pfam" id="PF20473">
    <property type="entry name" value="MmeI_Mtase"/>
    <property type="match status" value="1"/>
</dbReference>
<dbReference type="REBASE" id="158678">
    <property type="entry name" value="DalIP33ORF6540P"/>
</dbReference>
<dbReference type="InterPro" id="IPR002052">
    <property type="entry name" value="DNA_methylase_N6_adenine_CS"/>
</dbReference>
<keyword evidence="3 9" id="KW-0808">Transferase</keyword>
<feature type="domain" description="MmeI-like helicase spacer" evidence="6">
    <location>
        <begin position="194"/>
        <end position="264"/>
    </location>
</feature>
<gene>
    <name evidence="9" type="ORF">DEALK_06540</name>
</gene>
<dbReference type="PRINTS" id="PR00507">
    <property type="entry name" value="N12N6MTFRASE"/>
</dbReference>
<dbReference type="GO" id="GO:0009007">
    <property type="term" value="F:site-specific DNA-methyltransferase (adenine-specific) activity"/>
    <property type="evidence" value="ECO:0007669"/>
    <property type="project" value="UniProtKB-EC"/>
</dbReference>
<accession>A0A0W0GGY5</accession>
<dbReference type="GO" id="GO:0032259">
    <property type="term" value="P:methylation"/>
    <property type="evidence" value="ECO:0007669"/>
    <property type="project" value="UniProtKB-KW"/>
</dbReference>
<dbReference type="PANTHER" id="PTHR33841">
    <property type="entry name" value="DNA METHYLTRANSFERASE YEEA-RELATED"/>
    <property type="match status" value="1"/>
</dbReference>
<dbReference type="EMBL" id="LFDV01000002">
    <property type="protein sequence ID" value="KTB47809.1"/>
    <property type="molecule type" value="Genomic_DNA"/>
</dbReference>
<reference evidence="9 10" key="1">
    <citation type="submission" date="2015-06" db="EMBL/GenBank/DDBJ databases">
        <title>Genome sequence of the organohalide-respiring Dehalogenimonas alkenigignens type strain (IP3-3T).</title>
        <authorList>
            <person name="Key T.A."/>
            <person name="Richmond D.P."/>
            <person name="Bowman K.S."/>
            <person name="Cho Y.-J."/>
            <person name="Chun J."/>
            <person name="da Costa M.S."/>
            <person name="Rainey F.A."/>
            <person name="Moe W.M."/>
        </authorList>
    </citation>
    <scope>NUCLEOTIDE SEQUENCE [LARGE SCALE GENOMIC DNA]</scope>
    <source>
        <strain evidence="9 10">IP3-3</strain>
    </source>
</reference>
<dbReference type="AlphaFoldDB" id="A0A0W0GGY5"/>
<dbReference type="EC" id="2.1.1.72" evidence="1"/>
<dbReference type="InterPro" id="IPR050953">
    <property type="entry name" value="N4_N6_ade-DNA_methylase"/>
</dbReference>
<evidence type="ECO:0000256" key="1">
    <source>
        <dbReference type="ARBA" id="ARBA00011900"/>
    </source>
</evidence>
<dbReference type="InterPro" id="IPR046819">
    <property type="entry name" value="MmeI_hel"/>
</dbReference>
<dbReference type="Pfam" id="PF20465">
    <property type="entry name" value="MmeI_hel"/>
    <property type="match status" value="1"/>
</dbReference>
<dbReference type="OrthoDB" id="9815272at2"/>
<dbReference type="Pfam" id="PF20464">
    <property type="entry name" value="MmeI_N"/>
    <property type="match status" value="1"/>
</dbReference>
<dbReference type="PROSITE" id="PS00092">
    <property type="entry name" value="N6_MTASE"/>
    <property type="match status" value="1"/>
</dbReference>